<comment type="caution">
    <text evidence="11">The sequence shown here is derived from an EMBL/GenBank/DDBJ whole genome shotgun (WGS) entry which is preliminary data.</text>
</comment>
<dbReference type="CDD" id="cd02439">
    <property type="entry name" value="DMB-PRT_CobT"/>
    <property type="match status" value="1"/>
</dbReference>
<organism evidence="11 12">
    <name type="scientific">Propioniciclava sinopodophylli</name>
    <dbReference type="NCBI Taxonomy" id="1837344"/>
    <lineage>
        <taxon>Bacteria</taxon>
        <taxon>Bacillati</taxon>
        <taxon>Actinomycetota</taxon>
        <taxon>Actinomycetes</taxon>
        <taxon>Propionibacteriales</taxon>
        <taxon>Propionibacteriaceae</taxon>
        <taxon>Propioniciclava</taxon>
    </lineage>
</organism>
<keyword evidence="8 11" id="KW-0808">Transferase</keyword>
<dbReference type="UniPathway" id="UPA00061">
    <property type="reaction ID" value="UER00516"/>
</dbReference>
<dbReference type="Proteomes" id="UP000292373">
    <property type="component" value="Unassembled WGS sequence"/>
</dbReference>
<evidence type="ECO:0000256" key="7">
    <source>
        <dbReference type="ARBA" id="ARBA00022676"/>
    </source>
</evidence>
<evidence type="ECO:0000256" key="10">
    <source>
        <dbReference type="NCBIfam" id="TIGR03160"/>
    </source>
</evidence>
<proteinExistence type="inferred from homology"/>
<keyword evidence="6" id="KW-0169">Cobalamin biosynthesis</keyword>
<evidence type="ECO:0000256" key="2">
    <source>
        <dbReference type="ARBA" id="ARBA00005049"/>
    </source>
</evidence>
<comment type="function">
    <text evidence="1">Catalyzes the synthesis of alpha-ribazole-5'-phosphate from nicotinate mononucleotide (NAMN) and 5,6-dimethylbenzimidazole (DMB).</text>
</comment>
<dbReference type="EMBL" id="SDMQ01000006">
    <property type="protein sequence ID" value="TBT84944.1"/>
    <property type="molecule type" value="Genomic_DNA"/>
</dbReference>
<dbReference type="InterPro" id="IPR023195">
    <property type="entry name" value="Nict_dMeBzImd_PRibTrfase_N"/>
</dbReference>
<dbReference type="OrthoDB" id="9773807at2"/>
<dbReference type="Gene3D" id="3.40.50.10210">
    <property type="match status" value="1"/>
</dbReference>
<dbReference type="SUPFAM" id="SSF52733">
    <property type="entry name" value="Nicotinate mononucleotide:5,6-dimethylbenzimidazole phosphoribosyltransferase (CobT)"/>
    <property type="match status" value="1"/>
</dbReference>
<reference evidence="11 12" key="1">
    <citation type="submission" date="2019-01" db="EMBL/GenBank/DDBJ databases">
        <title>Lactibacter flavus gen. nov., sp. nov., a novel bacterium of the family Propionibacteriaceae isolated from raw milk and dairy products.</title>
        <authorList>
            <person name="Huptas C."/>
            <person name="Wenning M."/>
            <person name="Breitenwieser F."/>
            <person name="Doll E."/>
            <person name="Von Neubeck M."/>
            <person name="Busse H.-J."/>
            <person name="Scherer S."/>
        </authorList>
    </citation>
    <scope>NUCLEOTIDE SEQUENCE [LARGE SCALE GENOMIC DNA]</scope>
    <source>
        <strain evidence="11 12">KCTC 33808</strain>
    </source>
</reference>
<dbReference type="RefSeq" id="WP_131167857.1">
    <property type="nucleotide sequence ID" value="NZ_SDMQ01000006.1"/>
</dbReference>
<evidence type="ECO:0000313" key="11">
    <source>
        <dbReference type="EMBL" id="TBT84944.1"/>
    </source>
</evidence>
<dbReference type="PANTHER" id="PTHR43463">
    <property type="entry name" value="NICOTINATE-NUCLEOTIDE--DIMETHYLBENZIMIDAZOLE PHOSPHORIBOSYLTRANSFERASE"/>
    <property type="match status" value="1"/>
</dbReference>
<protein>
    <recommendedName>
        <fullName evidence="5 10">Nicotinate-nucleotide--dimethylbenzimidazole phosphoribosyltransferase</fullName>
        <ecNumber evidence="4 10">2.4.2.21</ecNumber>
    </recommendedName>
</protein>
<name>A0A4Q9KF57_9ACTN</name>
<accession>A0A4Q9KF57</accession>
<dbReference type="Pfam" id="PF02277">
    <property type="entry name" value="DBI_PRT"/>
    <property type="match status" value="1"/>
</dbReference>
<dbReference type="GO" id="GO:0009236">
    <property type="term" value="P:cobalamin biosynthetic process"/>
    <property type="evidence" value="ECO:0007669"/>
    <property type="project" value="UniProtKB-UniRule"/>
</dbReference>
<evidence type="ECO:0000256" key="8">
    <source>
        <dbReference type="ARBA" id="ARBA00022679"/>
    </source>
</evidence>
<evidence type="ECO:0000256" key="3">
    <source>
        <dbReference type="ARBA" id="ARBA00007110"/>
    </source>
</evidence>
<dbReference type="InterPro" id="IPR003200">
    <property type="entry name" value="Nict_dMeBzImd_PRibTrfase"/>
</dbReference>
<dbReference type="NCBIfam" id="TIGR03160">
    <property type="entry name" value="cobT_DBIPRT"/>
    <property type="match status" value="1"/>
</dbReference>
<gene>
    <name evidence="11" type="primary">cobT</name>
    <name evidence="11" type="ORF">ET989_07105</name>
</gene>
<evidence type="ECO:0000256" key="5">
    <source>
        <dbReference type="ARBA" id="ARBA00015486"/>
    </source>
</evidence>
<keyword evidence="7 11" id="KW-0328">Glycosyltransferase</keyword>
<comment type="similarity">
    <text evidence="3">Belongs to the CobT family.</text>
</comment>
<sequence length="338" mass="34212">MNAIQPPNPDVRAEAHALSDAQAKPQGALGRLESLAAWVAACQGECPPRPLTDVRVVVFAGDHDVAAAGVSAYPAEVTPAMVHGILAGRAGVNALARSVGATVSVYDLGVRSLQGVPDAVRRFHVGPARAIHVEDALTPDELERALAAGDTIAAEAVEAGAQLLIAGDLGIGNTTPAAALVAASLDLRGADVAGRGTGLDDESLARKAALLDEALSRVGDRAIDPRQRLAALGSADIAAAVGFMTGAVRRGVPLVVDGLIASAEAVLADELVPGARYWMVAGHRSTEPGCALAQMHLGLEPILDLGMRLGEGSGAVLSVGVLNAAIAALREVALLSEI</sequence>
<dbReference type="AlphaFoldDB" id="A0A4Q9KF57"/>
<evidence type="ECO:0000313" key="12">
    <source>
        <dbReference type="Proteomes" id="UP000292373"/>
    </source>
</evidence>
<evidence type="ECO:0000256" key="6">
    <source>
        <dbReference type="ARBA" id="ARBA00022573"/>
    </source>
</evidence>
<dbReference type="NCBIfam" id="NF000996">
    <property type="entry name" value="PRK00105.1"/>
    <property type="match status" value="1"/>
</dbReference>
<comment type="catalytic activity">
    <reaction evidence="9">
        <text>5,6-dimethylbenzimidazole + nicotinate beta-D-ribonucleotide = alpha-ribazole 5'-phosphate + nicotinate + H(+)</text>
        <dbReference type="Rhea" id="RHEA:11196"/>
        <dbReference type="ChEBI" id="CHEBI:15378"/>
        <dbReference type="ChEBI" id="CHEBI:15890"/>
        <dbReference type="ChEBI" id="CHEBI:32544"/>
        <dbReference type="ChEBI" id="CHEBI:57502"/>
        <dbReference type="ChEBI" id="CHEBI:57918"/>
        <dbReference type="EC" id="2.4.2.21"/>
    </reaction>
</comment>
<evidence type="ECO:0000256" key="4">
    <source>
        <dbReference type="ARBA" id="ARBA00011991"/>
    </source>
</evidence>
<dbReference type="EC" id="2.4.2.21" evidence="4 10"/>
<dbReference type="InterPro" id="IPR017846">
    <property type="entry name" value="Nict_dMeBzImd_PRibTrfase_bact"/>
</dbReference>
<dbReference type="PANTHER" id="PTHR43463:SF1">
    <property type="entry name" value="NICOTINATE-NUCLEOTIDE--DIMETHYLBENZIMIDAZOLE PHOSPHORIBOSYLTRANSFERASE"/>
    <property type="match status" value="1"/>
</dbReference>
<dbReference type="GO" id="GO:0008939">
    <property type="term" value="F:nicotinate-nucleotide-dimethylbenzimidazole phosphoribosyltransferase activity"/>
    <property type="evidence" value="ECO:0007669"/>
    <property type="project" value="UniProtKB-UniRule"/>
</dbReference>
<dbReference type="InterPro" id="IPR036087">
    <property type="entry name" value="Nict_dMeBzImd_PRibTrfase_sf"/>
</dbReference>
<evidence type="ECO:0000256" key="1">
    <source>
        <dbReference type="ARBA" id="ARBA00002197"/>
    </source>
</evidence>
<evidence type="ECO:0000256" key="9">
    <source>
        <dbReference type="ARBA" id="ARBA00047340"/>
    </source>
</evidence>
<keyword evidence="12" id="KW-1185">Reference proteome</keyword>
<dbReference type="Gene3D" id="1.10.1610.10">
    <property type="match status" value="1"/>
</dbReference>
<comment type="pathway">
    <text evidence="2">Nucleoside biosynthesis; alpha-ribazole biosynthesis; alpha-ribazole from 5,6-dimethylbenzimidazole: step 1/2.</text>
</comment>